<dbReference type="InParanoid" id="A0A3N1HTT1"/>
<proteinExistence type="predicted"/>
<dbReference type="RefSeq" id="WP_123378611.1">
    <property type="nucleotide sequence ID" value="NZ_RJKN01000001.1"/>
</dbReference>
<accession>A0A3N1HTT1</accession>
<dbReference type="Pfam" id="PF09355">
    <property type="entry name" value="Phage_Gp19"/>
    <property type="match status" value="1"/>
</dbReference>
<dbReference type="EMBL" id="RJKN01000001">
    <property type="protein sequence ID" value="ROP45944.1"/>
    <property type="molecule type" value="Genomic_DNA"/>
</dbReference>
<gene>
    <name evidence="1" type="ORF">EDC03_0560</name>
</gene>
<dbReference type="AlphaFoldDB" id="A0A3N1HTT1"/>
<dbReference type="Proteomes" id="UP000276232">
    <property type="component" value="Unassembled WGS sequence"/>
</dbReference>
<protein>
    <submittedName>
        <fullName evidence="1">Gp19/Gp15/Gp42-like protein</fullName>
    </submittedName>
</protein>
<organism evidence="1 2">
    <name type="scientific">Pseudokineococcus lusitanus</name>
    <dbReference type="NCBI Taxonomy" id="763993"/>
    <lineage>
        <taxon>Bacteria</taxon>
        <taxon>Bacillati</taxon>
        <taxon>Actinomycetota</taxon>
        <taxon>Actinomycetes</taxon>
        <taxon>Kineosporiales</taxon>
        <taxon>Kineosporiaceae</taxon>
        <taxon>Pseudokineococcus</taxon>
    </lineage>
</organism>
<sequence>MAALATAEDVSRLWRQLTPAEGERATGLLEFATAKLRQLLPEVDSWLDQGLVDRDLARMTVAEAVRRVLANPHGARAESIDDYSYTRDGSLASGELHFTDAELLSLRPTSVTYGGAGGAFTIMPGRWA</sequence>
<dbReference type="OrthoDB" id="4233886at2"/>
<evidence type="ECO:0000313" key="1">
    <source>
        <dbReference type="EMBL" id="ROP45944.1"/>
    </source>
</evidence>
<dbReference type="InterPro" id="IPR018963">
    <property type="entry name" value="Mycophage_D29_Gp19"/>
</dbReference>
<comment type="caution">
    <text evidence="1">The sequence shown here is derived from an EMBL/GenBank/DDBJ whole genome shotgun (WGS) entry which is preliminary data.</text>
</comment>
<evidence type="ECO:0000313" key="2">
    <source>
        <dbReference type="Proteomes" id="UP000276232"/>
    </source>
</evidence>
<reference evidence="1 2" key="1">
    <citation type="journal article" date="2015" name="Stand. Genomic Sci.">
        <title>Genomic Encyclopedia of Bacterial and Archaeal Type Strains, Phase III: the genomes of soil and plant-associated and newly described type strains.</title>
        <authorList>
            <person name="Whitman W.B."/>
            <person name="Woyke T."/>
            <person name="Klenk H.P."/>
            <person name="Zhou Y."/>
            <person name="Lilburn T.G."/>
            <person name="Beck B.J."/>
            <person name="De Vos P."/>
            <person name="Vandamme P."/>
            <person name="Eisen J.A."/>
            <person name="Garrity G."/>
            <person name="Hugenholtz P."/>
            <person name="Kyrpides N.C."/>
        </authorList>
    </citation>
    <scope>NUCLEOTIDE SEQUENCE [LARGE SCALE GENOMIC DNA]</scope>
    <source>
        <strain evidence="1 2">CECT 7306</strain>
    </source>
</reference>
<name>A0A3N1HTT1_9ACTN</name>
<keyword evidence="2" id="KW-1185">Reference proteome</keyword>